<comment type="similarity">
    <text evidence="1 6">Belongs to the glycosyl hydrolase 43 family.</text>
</comment>
<evidence type="ECO:0000256" key="2">
    <source>
        <dbReference type="ARBA" id="ARBA00022801"/>
    </source>
</evidence>
<feature type="active site" description="Proton donor" evidence="4">
    <location>
        <position position="183"/>
    </location>
</feature>
<keyword evidence="2 6" id="KW-0378">Hydrolase</keyword>
<dbReference type="InterPro" id="IPR023296">
    <property type="entry name" value="Glyco_hydro_beta-prop_sf"/>
</dbReference>
<dbReference type="InterPro" id="IPR051795">
    <property type="entry name" value="Glycosyl_Hydrlase_43"/>
</dbReference>
<dbReference type="PANTHER" id="PTHR42812">
    <property type="entry name" value="BETA-XYLOSIDASE"/>
    <property type="match status" value="1"/>
</dbReference>
<dbReference type="Gene3D" id="2.60.120.200">
    <property type="match status" value="1"/>
</dbReference>
<dbReference type="AlphaFoldDB" id="A0A4R4ZZK2"/>
<dbReference type="Proteomes" id="UP000295578">
    <property type="component" value="Unassembled WGS sequence"/>
</dbReference>
<dbReference type="InterPro" id="IPR041542">
    <property type="entry name" value="GH43_C2"/>
</dbReference>
<gene>
    <name evidence="8" type="ORF">E1293_42425</name>
</gene>
<protein>
    <submittedName>
        <fullName evidence="8">Glycoside hydrolase family 43 protein</fullName>
    </submittedName>
</protein>
<keyword evidence="9" id="KW-1185">Reference proteome</keyword>
<dbReference type="CDD" id="cd18617">
    <property type="entry name" value="GH43_XynB-like"/>
    <property type="match status" value="1"/>
</dbReference>
<dbReference type="Pfam" id="PF04616">
    <property type="entry name" value="Glyco_hydro_43"/>
    <property type="match status" value="1"/>
</dbReference>
<evidence type="ECO:0000313" key="9">
    <source>
        <dbReference type="Proteomes" id="UP000295578"/>
    </source>
</evidence>
<feature type="site" description="Important for catalytic activity, responsible for pKa modulation of the active site Glu and correct orientation of both the proton donor and substrate" evidence="5">
    <location>
        <position position="124"/>
    </location>
</feature>
<dbReference type="Gene3D" id="2.115.10.20">
    <property type="entry name" value="Glycosyl hydrolase domain, family 43"/>
    <property type="match status" value="1"/>
</dbReference>
<feature type="active site" description="Proton acceptor" evidence="4">
    <location>
        <position position="15"/>
    </location>
</feature>
<sequence length="528" mass="57435">MTRAAEPVLPGFHPDPSICRAGDDFYLVTSTFEWFPGLPVYHSRDLVNWRPIGHALDRPEQLPLDGVPASGGLYAPTLRHHDGTYYLVCTLVDGTDWSGHFVLTAADPAGPWSDAHRLGGAGIDPSLFFDDDGRAWCTGTRPTGRYEGHTEIWLREFDPSALVLTGDEHVIWDGAVKGAIWSEGSHLYKIDGRYHLLTAEGGTAMDHAVMAARADAVTGPYEGNPRNPVLTHRDLGAGHPIVGTGHADLVETPDGEWWMVLLAMRPHHEDRCALGRETFLAPVTWEDGWPVTGGRIEAGGPVPSLPPSPRPAVPVCDQFDGPELGPAWNMLRPPRERWWSLSERPGWLRLRVRPESLADVANPSFAGRRQQHHDFAAFTELDFAPADEEWAGLALVQNNDFHVLLVSTGSGLRLVKREQGIETVLTAGPAVSGPVRLGFEAHGRWYQASYSVEPGTWTPFGDPVDGDILTSQVAGGFTGTYLGLYATANGRASKNHADFAWFEYLPLPSGQEVGGVGDHALHHQGGGA</sequence>
<dbReference type="SUPFAM" id="SSF49899">
    <property type="entry name" value="Concanavalin A-like lectins/glucanases"/>
    <property type="match status" value="1"/>
</dbReference>
<proteinExistence type="inferred from homology"/>
<organism evidence="8 9">
    <name type="scientific">Actinomadura darangshiensis</name>
    <dbReference type="NCBI Taxonomy" id="705336"/>
    <lineage>
        <taxon>Bacteria</taxon>
        <taxon>Bacillati</taxon>
        <taxon>Actinomycetota</taxon>
        <taxon>Actinomycetes</taxon>
        <taxon>Streptosporangiales</taxon>
        <taxon>Thermomonosporaceae</taxon>
        <taxon>Actinomadura</taxon>
    </lineage>
</organism>
<name>A0A4R4ZZK2_9ACTN</name>
<evidence type="ECO:0000256" key="5">
    <source>
        <dbReference type="PIRSR" id="PIRSR606710-2"/>
    </source>
</evidence>
<reference evidence="8 9" key="1">
    <citation type="submission" date="2019-03" db="EMBL/GenBank/DDBJ databases">
        <title>Draft genome sequences of novel Actinobacteria.</title>
        <authorList>
            <person name="Sahin N."/>
            <person name="Ay H."/>
            <person name="Saygin H."/>
        </authorList>
    </citation>
    <scope>NUCLEOTIDE SEQUENCE [LARGE SCALE GENOMIC DNA]</scope>
    <source>
        <strain evidence="8 9">DSM 45941</strain>
    </source>
</reference>
<keyword evidence="3 6" id="KW-0326">Glycosidase</keyword>
<evidence type="ECO:0000313" key="8">
    <source>
        <dbReference type="EMBL" id="TDD63804.1"/>
    </source>
</evidence>
<accession>A0A4R4ZZK2</accession>
<feature type="domain" description="Beta-xylosidase C-terminal Concanavalin A-like" evidence="7">
    <location>
        <begin position="316"/>
        <end position="504"/>
    </location>
</feature>
<dbReference type="OrthoDB" id="9801455at2"/>
<evidence type="ECO:0000256" key="6">
    <source>
        <dbReference type="RuleBase" id="RU361187"/>
    </source>
</evidence>
<dbReference type="SUPFAM" id="SSF75005">
    <property type="entry name" value="Arabinanase/levansucrase/invertase"/>
    <property type="match status" value="1"/>
</dbReference>
<dbReference type="GO" id="GO:0004553">
    <property type="term" value="F:hydrolase activity, hydrolyzing O-glycosyl compounds"/>
    <property type="evidence" value="ECO:0007669"/>
    <property type="project" value="InterPro"/>
</dbReference>
<comment type="caution">
    <text evidence="8">The sequence shown here is derived from an EMBL/GenBank/DDBJ whole genome shotgun (WGS) entry which is preliminary data.</text>
</comment>
<evidence type="ECO:0000259" key="7">
    <source>
        <dbReference type="Pfam" id="PF17851"/>
    </source>
</evidence>
<dbReference type="EMBL" id="SMKY01000389">
    <property type="protein sequence ID" value="TDD63804.1"/>
    <property type="molecule type" value="Genomic_DNA"/>
</dbReference>
<dbReference type="RefSeq" id="WP_132205067.1">
    <property type="nucleotide sequence ID" value="NZ_SMKY01000389.1"/>
</dbReference>
<dbReference type="GO" id="GO:0005975">
    <property type="term" value="P:carbohydrate metabolic process"/>
    <property type="evidence" value="ECO:0007669"/>
    <property type="project" value="InterPro"/>
</dbReference>
<dbReference type="InterPro" id="IPR006710">
    <property type="entry name" value="Glyco_hydro_43"/>
</dbReference>
<dbReference type="InterPro" id="IPR013320">
    <property type="entry name" value="ConA-like_dom_sf"/>
</dbReference>
<dbReference type="PANTHER" id="PTHR42812:SF12">
    <property type="entry name" value="BETA-XYLOSIDASE-RELATED"/>
    <property type="match status" value="1"/>
</dbReference>
<evidence type="ECO:0000256" key="4">
    <source>
        <dbReference type="PIRSR" id="PIRSR606710-1"/>
    </source>
</evidence>
<dbReference type="Pfam" id="PF17851">
    <property type="entry name" value="GH43_C2"/>
    <property type="match status" value="1"/>
</dbReference>
<evidence type="ECO:0000256" key="1">
    <source>
        <dbReference type="ARBA" id="ARBA00009865"/>
    </source>
</evidence>
<evidence type="ECO:0000256" key="3">
    <source>
        <dbReference type="ARBA" id="ARBA00023295"/>
    </source>
</evidence>